<dbReference type="RefSeq" id="WP_344968247.1">
    <property type="nucleotide sequence ID" value="NZ_BAABDD010000004.1"/>
</dbReference>
<dbReference type="Proteomes" id="UP001500908">
    <property type="component" value="Unassembled WGS sequence"/>
</dbReference>
<feature type="chain" id="PRO_5046453308" evidence="1">
    <location>
        <begin position="28"/>
        <end position="263"/>
    </location>
</feature>
<evidence type="ECO:0000256" key="1">
    <source>
        <dbReference type="SAM" id="SignalP"/>
    </source>
</evidence>
<comment type="caution">
    <text evidence="2">The sequence shown here is derived from an EMBL/GenBank/DDBJ whole genome shotgun (WGS) entry which is preliminary data.</text>
</comment>
<organism evidence="2 3">
    <name type="scientific">Salinactinospora qingdaonensis</name>
    <dbReference type="NCBI Taxonomy" id="702744"/>
    <lineage>
        <taxon>Bacteria</taxon>
        <taxon>Bacillati</taxon>
        <taxon>Actinomycetota</taxon>
        <taxon>Actinomycetes</taxon>
        <taxon>Streptosporangiales</taxon>
        <taxon>Nocardiopsidaceae</taxon>
        <taxon>Salinactinospora</taxon>
    </lineage>
</organism>
<proteinExistence type="predicted"/>
<keyword evidence="3" id="KW-1185">Reference proteome</keyword>
<evidence type="ECO:0000313" key="2">
    <source>
        <dbReference type="EMBL" id="GAA3733520.1"/>
    </source>
</evidence>
<dbReference type="EMBL" id="BAABDD010000004">
    <property type="protein sequence ID" value="GAA3733520.1"/>
    <property type="molecule type" value="Genomic_DNA"/>
</dbReference>
<evidence type="ECO:0000313" key="3">
    <source>
        <dbReference type="Proteomes" id="UP001500908"/>
    </source>
</evidence>
<name>A0ABP7FDN1_9ACTN</name>
<protein>
    <submittedName>
        <fullName evidence="2">Uncharacterized protein</fullName>
    </submittedName>
</protein>
<keyword evidence="1" id="KW-0732">Signal</keyword>
<accession>A0ABP7FDN1</accession>
<feature type="signal peptide" evidence="1">
    <location>
        <begin position="1"/>
        <end position="27"/>
    </location>
</feature>
<sequence>MHRGFSFSAASLLTVSTLFIPAAVASAETSVQVSADEFHERVEAYQAENPKDYVGLEKLVESLGGEFSVSTSITGETSAEEAMAINSEFDGQEAPSGMATQSWPSDAFVVSVASSQHPSSPSASVSGYWNYRDDFVGQGSPYDIAALRFSDSCGQYSSYNAQTYNYQGTTTNRATLRSAGVGTSGPAWNIEDGVSGFVNYTDNGYVSVRYDLSECGGTVQAAFDYEGNNGGSVLSVSAGWGGLSVSYSNPGLTLQKSSTATTL</sequence>
<reference evidence="3" key="1">
    <citation type="journal article" date="2019" name="Int. J. Syst. Evol. Microbiol.">
        <title>The Global Catalogue of Microorganisms (GCM) 10K type strain sequencing project: providing services to taxonomists for standard genome sequencing and annotation.</title>
        <authorList>
            <consortium name="The Broad Institute Genomics Platform"/>
            <consortium name="The Broad Institute Genome Sequencing Center for Infectious Disease"/>
            <person name="Wu L."/>
            <person name="Ma J."/>
        </authorList>
    </citation>
    <scope>NUCLEOTIDE SEQUENCE [LARGE SCALE GENOMIC DNA]</scope>
    <source>
        <strain evidence="3">JCM 17137</strain>
    </source>
</reference>
<gene>
    <name evidence="2" type="ORF">GCM10022402_12440</name>
</gene>